<dbReference type="PANTHER" id="PTHR42704">
    <property type="entry name" value="RIBULOSE BISPHOSPHATE CARBOXYLASE"/>
    <property type="match status" value="1"/>
</dbReference>
<dbReference type="SUPFAM" id="SSF51649">
    <property type="entry name" value="RuBisCo, C-terminal domain"/>
    <property type="match status" value="1"/>
</dbReference>
<organism evidence="2">
    <name type="scientific">marine sediment metagenome</name>
    <dbReference type="NCBI Taxonomy" id="412755"/>
    <lineage>
        <taxon>unclassified sequences</taxon>
        <taxon>metagenomes</taxon>
        <taxon>ecological metagenomes</taxon>
    </lineage>
</organism>
<gene>
    <name evidence="2" type="ORF">S06H3_15671</name>
</gene>
<dbReference type="Pfam" id="PF00016">
    <property type="entry name" value="RuBisCO_large"/>
    <property type="match status" value="1"/>
</dbReference>
<feature type="domain" description="Ribulose bisphosphate carboxylase large subunit C-terminal" evidence="1">
    <location>
        <begin position="98"/>
        <end position="374"/>
    </location>
</feature>
<comment type="caution">
    <text evidence="2">The sequence shown here is derived from an EMBL/GenBank/DDBJ whole genome shotgun (WGS) entry which is preliminary data.</text>
</comment>
<dbReference type="InterPro" id="IPR036376">
    <property type="entry name" value="RuBisCO_lsu_C_sf"/>
</dbReference>
<protein>
    <recommendedName>
        <fullName evidence="1">Ribulose bisphosphate carboxylase large subunit C-terminal domain-containing protein</fullName>
    </recommendedName>
</protein>
<feature type="non-terminal residue" evidence="2">
    <location>
        <position position="374"/>
    </location>
</feature>
<evidence type="ECO:0000313" key="2">
    <source>
        <dbReference type="EMBL" id="GAI11807.1"/>
    </source>
</evidence>
<reference evidence="2" key="1">
    <citation type="journal article" date="2014" name="Front. Microbiol.">
        <title>High frequency of phylogenetically diverse reductive dehalogenase-homologous genes in deep subseafloor sedimentary metagenomes.</title>
        <authorList>
            <person name="Kawai M."/>
            <person name="Futagami T."/>
            <person name="Toyoda A."/>
            <person name="Takaki Y."/>
            <person name="Nishi S."/>
            <person name="Hori S."/>
            <person name="Arai W."/>
            <person name="Tsubouchi T."/>
            <person name="Morono Y."/>
            <person name="Uchiyama I."/>
            <person name="Ito T."/>
            <person name="Fujiyama A."/>
            <person name="Inagaki F."/>
            <person name="Takami H."/>
        </authorList>
    </citation>
    <scope>NUCLEOTIDE SEQUENCE</scope>
    <source>
        <strain evidence="2">Expedition CK06-06</strain>
    </source>
</reference>
<dbReference type="AlphaFoldDB" id="X1KXK2"/>
<name>X1KXK2_9ZZZZ</name>
<dbReference type="GO" id="GO:0000287">
    <property type="term" value="F:magnesium ion binding"/>
    <property type="evidence" value="ECO:0007669"/>
    <property type="project" value="InterPro"/>
</dbReference>
<accession>X1KXK2</accession>
<dbReference type="EMBL" id="BARV01007719">
    <property type="protein sequence ID" value="GAI11807.1"/>
    <property type="molecule type" value="Genomic_DNA"/>
</dbReference>
<dbReference type="Gene3D" id="3.20.20.110">
    <property type="entry name" value="Ribulose bisphosphate carboxylase, large subunit, C-terminal domain"/>
    <property type="match status" value="1"/>
</dbReference>
<dbReference type="GO" id="GO:0016984">
    <property type="term" value="F:ribulose-bisphosphate carboxylase activity"/>
    <property type="evidence" value="ECO:0007669"/>
    <property type="project" value="InterPro"/>
</dbReference>
<sequence>MARDETTGDWIGQEKPTQLFLNSQADVHKIKRFGPSEEVIYVRSPVSNLNLETDLLYQIMMLTIGGPVLEFVYYDEVAFLDFDLPDTVLEKLSGPRFGIKGTRKLLSIPDDELIMGTIIKPCAGLSPEEVAEKCYQAALGGVRFIKDDEKMLGPSYCPLEEKVKLISQRLQQVAEETGRKTIYAPHLVARPDKMKDTAKRLVEWGASALMFNPLVAGLGLMNSLASDSDINVPLYAHSGSRSGWSTGPRRLDDVVLAKLVRLAGGDYFQIGVMGQLDVHVASRTPELLIKLHKVLSQPWGYLKDTASVVAGGLNAINLVDNIDAFGQDFMGLAGSSILKHPMGIKAGVDAMYQAAEAVRQNIPLRDYAQDHKEL</sequence>
<dbReference type="InterPro" id="IPR033966">
    <property type="entry name" value="RuBisCO"/>
</dbReference>
<dbReference type="SFLD" id="SFLDS00014">
    <property type="entry name" value="RuBisCO"/>
    <property type="match status" value="1"/>
</dbReference>
<proteinExistence type="predicted"/>
<dbReference type="InterPro" id="IPR000685">
    <property type="entry name" value="RuBisCO_lsu_C"/>
</dbReference>
<evidence type="ECO:0000259" key="1">
    <source>
        <dbReference type="Pfam" id="PF00016"/>
    </source>
</evidence>
<dbReference type="SFLD" id="SFLDG00301">
    <property type="entry name" value="RuBisCO-like_proteins"/>
    <property type="match status" value="1"/>
</dbReference>
<dbReference type="PANTHER" id="PTHR42704:SF17">
    <property type="entry name" value="RIBULOSE BISPHOSPHATE CARBOXYLASE LARGE CHAIN"/>
    <property type="match status" value="1"/>
</dbReference>